<dbReference type="RefSeq" id="WP_091991474.1">
    <property type="nucleotide sequence ID" value="NZ_FOLO01000081.1"/>
</dbReference>
<dbReference type="PANTHER" id="PTHR30036">
    <property type="entry name" value="D-XYLOSE-BINDING PERIPLASMIC PROTEIN"/>
    <property type="match status" value="1"/>
</dbReference>
<evidence type="ECO:0000259" key="4">
    <source>
        <dbReference type="Pfam" id="PF13407"/>
    </source>
</evidence>
<evidence type="ECO:0000313" key="5">
    <source>
        <dbReference type="EMBL" id="SFD65646.1"/>
    </source>
</evidence>
<evidence type="ECO:0000256" key="3">
    <source>
        <dbReference type="SAM" id="SignalP"/>
    </source>
</evidence>
<evidence type="ECO:0000256" key="2">
    <source>
        <dbReference type="ARBA" id="ARBA00007639"/>
    </source>
</evidence>
<dbReference type="PANTHER" id="PTHR30036:SF7">
    <property type="entry name" value="ABC TRANSPORTER PERIPLASMIC-BINDING PROTEIN YPHF"/>
    <property type="match status" value="1"/>
</dbReference>
<dbReference type="InterPro" id="IPR050555">
    <property type="entry name" value="Bact_Solute-Bind_Prot2"/>
</dbReference>
<evidence type="ECO:0000256" key="1">
    <source>
        <dbReference type="ARBA" id="ARBA00004418"/>
    </source>
</evidence>
<dbReference type="OrthoDB" id="3189720at2"/>
<dbReference type="STRING" id="1123010.SAMN02745724_05107"/>
<feature type="chain" id="PRO_5011721605" evidence="3">
    <location>
        <begin position="21"/>
        <end position="332"/>
    </location>
</feature>
<dbReference type="InterPro" id="IPR028082">
    <property type="entry name" value="Peripla_BP_I"/>
</dbReference>
<dbReference type="EMBL" id="FOLO01000081">
    <property type="protein sequence ID" value="SFD65646.1"/>
    <property type="molecule type" value="Genomic_DNA"/>
</dbReference>
<proteinExistence type="inferred from homology"/>
<feature type="signal peptide" evidence="3">
    <location>
        <begin position="1"/>
        <end position="20"/>
    </location>
</feature>
<feature type="domain" description="Periplasmic binding protein" evidence="4">
    <location>
        <begin position="26"/>
        <end position="302"/>
    </location>
</feature>
<gene>
    <name evidence="5" type="ORF">SAMN02745724_05107</name>
</gene>
<sequence>MKFVIFLLAFFAIFMLPANTDPELNIALIGKTKNDSFYIQSYKGCQNFAKKHSKLSCIYDGPLDYQDPRSQAIVVSDLIDKNIDGLIISVTDSNHLTDKALKAAVLAKIPVLTFDSDLLPKDQEYRMAYVGTNNQDFGRALGEYAKRIAHKDQRNICIHSGYQSTPNLNDRIKGVRFALSGGESTDRLSGNSGWSEIDRCPLYSLGKRKLAIEQLEFVLQKPQTVINIAVAGFAQFSPDYIDKISQYKDRISSKESIIISADTEKIQLEALAQGLSNINIGQRPYEMGYLAAQLLYQYLINKQEPEKEFYFLDFHYCSVENYKVCTSATVKH</sequence>
<accession>A0A1I1U477</accession>
<dbReference type="AlphaFoldDB" id="A0A1I1U477"/>
<dbReference type="Gene3D" id="3.40.50.2300">
    <property type="match status" value="2"/>
</dbReference>
<name>A0A1I1U477_9GAMM</name>
<dbReference type="Proteomes" id="UP000198862">
    <property type="component" value="Unassembled WGS sequence"/>
</dbReference>
<dbReference type="SUPFAM" id="SSF53822">
    <property type="entry name" value="Periplasmic binding protein-like I"/>
    <property type="match status" value="1"/>
</dbReference>
<dbReference type="GO" id="GO:0055085">
    <property type="term" value="P:transmembrane transport"/>
    <property type="evidence" value="ECO:0007669"/>
    <property type="project" value="UniProtKB-ARBA"/>
</dbReference>
<dbReference type="Pfam" id="PF13407">
    <property type="entry name" value="Peripla_BP_4"/>
    <property type="match status" value="1"/>
</dbReference>
<keyword evidence="6" id="KW-1185">Reference proteome</keyword>
<comment type="similarity">
    <text evidence="2">Belongs to the bacterial solute-binding protein 2 family.</text>
</comment>
<organism evidence="5 6">
    <name type="scientific">Pseudoalteromonas denitrificans DSM 6059</name>
    <dbReference type="NCBI Taxonomy" id="1123010"/>
    <lineage>
        <taxon>Bacteria</taxon>
        <taxon>Pseudomonadati</taxon>
        <taxon>Pseudomonadota</taxon>
        <taxon>Gammaproteobacteria</taxon>
        <taxon>Alteromonadales</taxon>
        <taxon>Pseudoalteromonadaceae</taxon>
        <taxon>Pseudoalteromonas</taxon>
    </lineage>
</organism>
<keyword evidence="3" id="KW-0732">Signal</keyword>
<reference evidence="5 6" key="1">
    <citation type="submission" date="2016-10" db="EMBL/GenBank/DDBJ databases">
        <authorList>
            <person name="de Groot N.N."/>
        </authorList>
    </citation>
    <scope>NUCLEOTIDE SEQUENCE [LARGE SCALE GENOMIC DNA]</scope>
    <source>
        <strain evidence="5 6">DSM 6059</strain>
    </source>
</reference>
<dbReference type="InterPro" id="IPR025997">
    <property type="entry name" value="SBP_2_dom"/>
</dbReference>
<protein>
    <submittedName>
        <fullName evidence="5">Monosaccharide ABC transporter substrate-binding protein, CUT2 family</fullName>
    </submittedName>
</protein>
<evidence type="ECO:0000313" key="6">
    <source>
        <dbReference type="Proteomes" id="UP000198862"/>
    </source>
</evidence>
<comment type="subcellular location">
    <subcellularLocation>
        <location evidence="1">Periplasm</location>
    </subcellularLocation>
</comment>
<dbReference type="GO" id="GO:0030246">
    <property type="term" value="F:carbohydrate binding"/>
    <property type="evidence" value="ECO:0007669"/>
    <property type="project" value="TreeGrafter"/>
</dbReference>
<dbReference type="GO" id="GO:0030288">
    <property type="term" value="C:outer membrane-bounded periplasmic space"/>
    <property type="evidence" value="ECO:0007669"/>
    <property type="project" value="TreeGrafter"/>
</dbReference>